<dbReference type="HAMAP" id="MF_02067">
    <property type="entry name" value="FBP_aldolase_phosphatase"/>
    <property type="match status" value="1"/>
</dbReference>
<comment type="catalytic activity">
    <reaction evidence="15">
        <text>beta-D-fructose 1,6-bisphosphate = D-glyceraldehyde 3-phosphate + dihydroxyacetone phosphate</text>
        <dbReference type="Rhea" id="RHEA:14729"/>
        <dbReference type="ChEBI" id="CHEBI:32966"/>
        <dbReference type="ChEBI" id="CHEBI:57642"/>
        <dbReference type="ChEBI" id="CHEBI:59776"/>
        <dbReference type="EC" id="4.1.2.13"/>
    </reaction>
</comment>
<feature type="binding site" description="in other chain" evidence="15">
    <location>
        <position position="348"/>
    </location>
    <ligand>
        <name>beta-D-fructose 1,6-bisphosphate</name>
        <dbReference type="ChEBI" id="CHEBI:32966"/>
        <note>ligand shared between dimeric partners</note>
    </ligand>
</feature>
<comment type="cofactor">
    <cofactor evidence="2 15">
        <name>Mg(2+)</name>
        <dbReference type="ChEBI" id="CHEBI:18420"/>
    </cofactor>
</comment>
<feature type="binding site" evidence="15">
    <location>
        <position position="51"/>
    </location>
    <ligand>
        <name>Mg(2+)</name>
        <dbReference type="ChEBI" id="CHEBI:18420"/>
        <label>1</label>
    </ligand>
</feature>
<feature type="binding site" evidence="15">
    <location>
        <position position="130"/>
    </location>
    <ligand>
        <name>Mg(2+)</name>
        <dbReference type="ChEBI" id="CHEBI:18420"/>
        <label>2</label>
    </ligand>
</feature>
<evidence type="ECO:0000256" key="6">
    <source>
        <dbReference type="ARBA" id="ARBA00013093"/>
    </source>
</evidence>
<evidence type="ECO:0000256" key="15">
    <source>
        <dbReference type="HAMAP-Rule" id="MF_02067"/>
    </source>
</evidence>
<feature type="binding site" evidence="15">
    <location>
        <position position="93"/>
    </location>
    <ligand>
        <name>Mg(2+)</name>
        <dbReference type="ChEBI" id="CHEBI:18420"/>
        <label>1</label>
    </ligand>
</feature>
<dbReference type="AlphaFoldDB" id="A0A0G0PTV0"/>
<reference evidence="16 17" key="1">
    <citation type="journal article" date="2015" name="Nature">
        <title>rRNA introns, odd ribosomes, and small enigmatic genomes across a large radiation of phyla.</title>
        <authorList>
            <person name="Brown C.T."/>
            <person name="Hug L.A."/>
            <person name="Thomas B.C."/>
            <person name="Sharon I."/>
            <person name="Castelle C.J."/>
            <person name="Singh A."/>
            <person name="Wilkins M.J."/>
            <person name="Williams K.H."/>
            <person name="Banfield J.F."/>
        </authorList>
    </citation>
    <scope>NUCLEOTIDE SEQUENCE [LARGE SCALE GENOMIC DNA]</scope>
</reference>
<keyword evidence="9 15" id="KW-0479">Metal-binding</keyword>
<feature type="active site" description="Proton acceptor; for FBP phosphatase activity" evidence="15">
    <location>
        <position position="11"/>
    </location>
</feature>
<keyword evidence="13 15" id="KW-0704">Schiff base</keyword>
<dbReference type="PANTHER" id="PTHR38341">
    <property type="entry name" value="FRUCTOSE-1,6-BISPHOSPHATE ALDOLASE/PHOSPHATASE"/>
    <property type="match status" value="1"/>
</dbReference>
<dbReference type="SUPFAM" id="SSF111249">
    <property type="entry name" value="Sulfolobus fructose-1,6-bisphosphatase-like"/>
    <property type="match status" value="1"/>
</dbReference>
<feature type="binding site" description="in other chain" evidence="15">
    <location>
        <begin position="102"/>
        <end position="103"/>
    </location>
    <ligand>
        <name>beta-D-fructose 1,6-bisphosphate</name>
        <dbReference type="ChEBI" id="CHEBI:32966"/>
        <note>ligand shared between dimeric partners</note>
    </ligand>
</feature>
<comment type="domain">
    <text evidence="15">Consists of a single catalytic domain, but remodels its active-site architecture via a large structural change to exhibit dual activities.</text>
</comment>
<feature type="binding site" evidence="15">
    <location>
        <position position="287"/>
    </location>
    <ligand>
        <name>dihydroxyacetone phosphate</name>
        <dbReference type="ChEBI" id="CHEBI:57642"/>
    </ligand>
</feature>
<protein>
    <recommendedName>
        <fullName evidence="7 15">Fructose-1,6-bisphosphate aldolase/phosphatase</fullName>
        <shortName evidence="15">FBP A/P</shortName>
        <shortName evidence="15">FBP aldolase/phosphatase</shortName>
        <ecNumber evidence="6 15">3.1.3.11</ecNumber>
        <ecNumber evidence="15">4.1.2.13</ecNumber>
    </recommendedName>
</protein>
<feature type="binding site" evidence="15">
    <location>
        <position position="267"/>
    </location>
    <ligand>
        <name>dihydroxyacetone phosphate</name>
        <dbReference type="ChEBI" id="CHEBI:57642"/>
    </ligand>
</feature>
<proteinExistence type="inferred from homology"/>
<evidence type="ECO:0000256" key="14">
    <source>
        <dbReference type="ARBA" id="ARBA00023277"/>
    </source>
</evidence>
<dbReference type="PIRSF" id="PIRSF015647">
    <property type="entry name" value="FBPtase_archl"/>
    <property type="match status" value="1"/>
</dbReference>
<evidence type="ECO:0000256" key="10">
    <source>
        <dbReference type="ARBA" id="ARBA00022801"/>
    </source>
</evidence>
<evidence type="ECO:0000256" key="9">
    <source>
        <dbReference type="ARBA" id="ARBA00022723"/>
    </source>
</evidence>
<name>A0A0G0PTV0_9BACT</name>
<feature type="binding site" evidence="15">
    <location>
        <position position="52"/>
    </location>
    <ligand>
        <name>Mg(2+)</name>
        <dbReference type="ChEBI" id="CHEBI:18420"/>
        <label>2</label>
    </ligand>
</feature>
<feature type="binding site" description="in other chain" evidence="15">
    <location>
        <position position="131"/>
    </location>
    <ligand>
        <name>beta-D-fructose 1,6-bisphosphate</name>
        <dbReference type="ChEBI" id="CHEBI:32966"/>
        <note>ligand shared between dimeric partners</note>
    </ligand>
</feature>
<evidence type="ECO:0000313" key="16">
    <source>
        <dbReference type="EMBL" id="KKR31338.1"/>
    </source>
</evidence>
<comment type="subunit">
    <text evidence="5 15">Homooctamer; dimer of tetramers.</text>
</comment>
<dbReference type="GO" id="GO:0000287">
    <property type="term" value="F:magnesium ion binding"/>
    <property type="evidence" value="ECO:0007669"/>
    <property type="project" value="UniProtKB-UniRule"/>
</dbReference>
<feature type="binding site" description="in other chain" evidence="15">
    <location>
        <position position="18"/>
    </location>
    <ligand>
        <name>beta-D-fructose 1,6-bisphosphate</name>
        <dbReference type="ChEBI" id="CHEBI:32966"/>
        <note>ligand shared between dimeric partners</note>
    </ligand>
</feature>
<feature type="binding site" description="in other chain" evidence="15">
    <location>
        <position position="267"/>
    </location>
    <ligand>
        <name>beta-D-fructose 1,6-bisphosphate</name>
        <dbReference type="ChEBI" id="CHEBI:32966"/>
        <note>ligand shared between dimeric partners</note>
    </ligand>
</feature>
<feature type="binding site" evidence="15">
    <location>
        <position position="235"/>
    </location>
    <ligand>
        <name>Mg(2+)</name>
        <dbReference type="ChEBI" id="CHEBI:18420"/>
        <label>3</label>
    </ligand>
</feature>
<dbReference type="NCBIfam" id="NF041126">
    <property type="entry name" value="FBP_aldo_phos"/>
    <property type="match status" value="1"/>
</dbReference>
<evidence type="ECO:0000256" key="11">
    <source>
        <dbReference type="ARBA" id="ARBA00022842"/>
    </source>
</evidence>
<feature type="active site" description="Schiff-base intermediate with DHAP; for FBP aldolase activity" evidence="15">
    <location>
        <position position="233"/>
    </location>
</feature>
<feature type="binding site" evidence="15">
    <location>
        <position position="234"/>
    </location>
    <ligand>
        <name>Mg(2+)</name>
        <dbReference type="ChEBI" id="CHEBI:18420"/>
        <label>3</label>
    </ligand>
</feature>
<comment type="pathway">
    <text evidence="3 15">Carbohydrate biosynthesis; gluconeogenesis.</text>
</comment>
<keyword evidence="11 15" id="KW-0460">Magnesium</keyword>
<feature type="binding site" evidence="15">
    <location>
        <position position="131"/>
    </location>
    <ligand>
        <name>dihydroxyacetone phosphate</name>
        <dbReference type="ChEBI" id="CHEBI:57642"/>
    </ligand>
</feature>
<feature type="binding site" evidence="15">
    <location>
        <position position="18"/>
    </location>
    <ligand>
        <name>Mg(2+)</name>
        <dbReference type="ChEBI" id="CHEBI:18420"/>
        <label>1</label>
    </ligand>
</feature>
<dbReference type="PATRIC" id="fig|1618450.3.peg.1308"/>
<dbReference type="UniPathway" id="UPA00138"/>
<dbReference type="Proteomes" id="UP000034539">
    <property type="component" value="Unassembled WGS sequence"/>
</dbReference>
<dbReference type="GO" id="GO:0006094">
    <property type="term" value="P:gluconeogenesis"/>
    <property type="evidence" value="ECO:0007669"/>
    <property type="project" value="UniProtKB-UniRule"/>
</dbReference>
<comment type="similarity">
    <text evidence="4 15">Belongs to the FBP aldolase/phosphatase family.</text>
</comment>
<evidence type="ECO:0000256" key="4">
    <source>
        <dbReference type="ARBA" id="ARBA00010693"/>
    </source>
</evidence>
<feature type="binding site" evidence="15">
    <location>
        <position position="234"/>
    </location>
    <ligand>
        <name>Mg(2+)</name>
        <dbReference type="ChEBI" id="CHEBI:18420"/>
        <label>4</label>
    </ligand>
</feature>
<feature type="active site" description="Proton donor/acceptor; for FBP aldolase activity" evidence="15">
    <location>
        <position position="230"/>
    </location>
</feature>
<dbReference type="GO" id="GO:0042132">
    <property type="term" value="F:fructose 1,6-bisphosphate 1-phosphatase activity"/>
    <property type="evidence" value="ECO:0007669"/>
    <property type="project" value="UniProtKB-UniRule"/>
</dbReference>
<feature type="binding site" evidence="15">
    <location>
        <position position="18"/>
    </location>
    <ligand>
        <name>dihydroxyacetone phosphate</name>
        <dbReference type="ChEBI" id="CHEBI:57642"/>
    </ligand>
</feature>
<sequence>MKITISAIKADIGSIGGHETPSKAVYETVRKYVLENKKDLLLDLFTTYVGDDIALLMTHTRGENNSDIHKLAWDAFVAGTEVAKKQGLYGAGQDLLKDSFSGNVKGMGPGVCEMEFDERPNEPFIFFQADKTDPGAFNLPMYLSFADPMYSPGLFISAKMRQGYEFTIMNVYHTEGDKVIKLNAPEEIYDVAALLRDLETYVVESVHLRATGDIAAKVSTSRLHNIAGTYVGKDDPVALVRLQKLFPDAGEVLSPYALGYYVAGDNRGSHNTPLLPVKTHSIVSYFDGPACVSALGFCVHDGIFTEPVDMFDHPVWERVREKVSDKAIEMRRQGFFGCAMLGMNELEYTEIVDHIKELDARFVVRK</sequence>
<dbReference type="PANTHER" id="PTHR38341:SF1">
    <property type="entry name" value="FRUCTOSE-1,6-BISPHOSPHATE ALDOLASE_PHOSPHATASE"/>
    <property type="match status" value="1"/>
</dbReference>
<feature type="binding site" evidence="15">
    <location>
        <begin position="243"/>
        <end position="244"/>
    </location>
    <ligand>
        <name>beta-D-fructose 1,6-bisphosphate</name>
        <dbReference type="ChEBI" id="CHEBI:32966"/>
        <note>ligand shared between dimeric partners</note>
    </ligand>
</feature>
<accession>A0A0G0PTV0</accession>
<feature type="binding site" evidence="15">
    <location>
        <position position="51"/>
    </location>
    <ligand>
        <name>Mg(2+)</name>
        <dbReference type="ChEBI" id="CHEBI:18420"/>
        <label>2</label>
    </ligand>
</feature>
<dbReference type="Pfam" id="PF01950">
    <property type="entry name" value="FBPase_3"/>
    <property type="match status" value="1"/>
</dbReference>
<comment type="function">
    <text evidence="15">Catalyzes two subsequent steps in gluconeogenesis: the aldol condensation of dihydroxyacetone phosphate (DHAP) and glyceraldehyde-3-phosphate (GA3P) to fructose-1,6-bisphosphate (FBP), and the dephosphorylation of FBP to fructose-6-phosphate (F6P).</text>
</comment>
<evidence type="ECO:0000256" key="5">
    <source>
        <dbReference type="ARBA" id="ARBA00011820"/>
    </source>
</evidence>
<evidence type="ECO:0000256" key="8">
    <source>
        <dbReference type="ARBA" id="ARBA00022432"/>
    </source>
</evidence>
<dbReference type="EC" id="4.1.2.13" evidence="15"/>
<evidence type="ECO:0000256" key="3">
    <source>
        <dbReference type="ARBA" id="ARBA00004742"/>
    </source>
</evidence>
<evidence type="ECO:0000256" key="2">
    <source>
        <dbReference type="ARBA" id="ARBA00001946"/>
    </source>
</evidence>
<dbReference type="InterPro" id="IPR002803">
    <property type="entry name" value="FBPase_V"/>
</dbReference>
<evidence type="ECO:0000256" key="7">
    <source>
        <dbReference type="ARBA" id="ARBA00018635"/>
    </source>
</evidence>
<keyword evidence="10 15" id="KW-0378">Hydrolase</keyword>
<feature type="binding site" evidence="15">
    <location>
        <position position="235"/>
    </location>
    <ligand>
        <name>Mg(2+)</name>
        <dbReference type="ChEBI" id="CHEBI:18420"/>
        <label>2</label>
    </ligand>
</feature>
<feature type="binding site" evidence="15">
    <location>
        <position position="11"/>
    </location>
    <ligand>
        <name>Mg(2+)</name>
        <dbReference type="ChEBI" id="CHEBI:18420"/>
        <label>1</label>
    </ligand>
</feature>
<feature type="binding site" evidence="15">
    <location>
        <position position="233"/>
    </location>
    <ligand>
        <name>Mg(2+)</name>
        <dbReference type="ChEBI" id="CHEBI:18420"/>
        <label>3</label>
    </ligand>
</feature>
<organism evidence="16 17">
    <name type="scientific">Candidatus Gottesmanbacteria bacterium GW2011_GWC2_39_8</name>
    <dbReference type="NCBI Taxonomy" id="1618450"/>
    <lineage>
        <taxon>Bacteria</taxon>
        <taxon>Candidatus Gottesmaniibacteriota</taxon>
    </lineage>
</organism>
<comment type="catalytic activity">
    <reaction evidence="1 15">
        <text>beta-D-fructose 1,6-bisphosphate + H2O = beta-D-fructose 6-phosphate + phosphate</text>
        <dbReference type="Rhea" id="RHEA:11064"/>
        <dbReference type="ChEBI" id="CHEBI:15377"/>
        <dbReference type="ChEBI" id="CHEBI:32966"/>
        <dbReference type="ChEBI" id="CHEBI:43474"/>
        <dbReference type="ChEBI" id="CHEBI:57634"/>
        <dbReference type="EC" id="3.1.3.11"/>
    </reaction>
</comment>
<dbReference type="InterPro" id="IPR036076">
    <property type="entry name" value="FBPase_V_sf"/>
</dbReference>
<feature type="binding site" description="in other chain" evidence="15">
    <location>
        <position position="89"/>
    </location>
    <ligand>
        <name>beta-D-fructose 1,6-bisphosphate</name>
        <dbReference type="ChEBI" id="CHEBI:32966"/>
        <note>ligand shared between dimeric partners</note>
    </ligand>
</feature>
<evidence type="ECO:0000256" key="12">
    <source>
        <dbReference type="ARBA" id="ARBA00023239"/>
    </source>
</evidence>
<dbReference type="EC" id="3.1.3.11" evidence="6 15"/>
<evidence type="ECO:0000256" key="1">
    <source>
        <dbReference type="ARBA" id="ARBA00001273"/>
    </source>
</evidence>
<keyword evidence="12 15" id="KW-0456">Lyase</keyword>
<gene>
    <name evidence="15" type="primary">fbp</name>
    <name evidence="16" type="ORF">UT63_C0073G0004</name>
</gene>
<evidence type="ECO:0000256" key="13">
    <source>
        <dbReference type="ARBA" id="ARBA00023270"/>
    </source>
</evidence>
<dbReference type="GO" id="GO:0004332">
    <property type="term" value="F:fructose-bisphosphate aldolase activity"/>
    <property type="evidence" value="ECO:0007669"/>
    <property type="project" value="UniProtKB-UniRule"/>
</dbReference>
<dbReference type="EMBL" id="LBXN01000073">
    <property type="protein sequence ID" value="KKR31338.1"/>
    <property type="molecule type" value="Genomic_DNA"/>
</dbReference>
<evidence type="ECO:0000313" key="17">
    <source>
        <dbReference type="Proteomes" id="UP000034539"/>
    </source>
</evidence>
<comment type="caution">
    <text evidence="16">The sequence shown here is derived from an EMBL/GenBank/DDBJ whole genome shotgun (WGS) entry which is preliminary data.</text>
</comment>
<feature type="binding site" description="in other chain" evidence="15">
    <location>
        <position position="287"/>
    </location>
    <ligand>
        <name>beta-D-fructose 1,6-bisphosphate</name>
        <dbReference type="ChEBI" id="CHEBI:32966"/>
        <note>ligand shared between dimeric partners</note>
    </ligand>
</feature>
<keyword evidence="8 15" id="KW-0312">Gluconeogenesis</keyword>
<keyword evidence="14 15" id="KW-0119">Carbohydrate metabolism</keyword>